<dbReference type="KEGG" id="lle:AYR59_03385"/>
<dbReference type="PRINTS" id="PR00691">
    <property type="entry name" value="ADHESINB"/>
</dbReference>
<proteinExistence type="inferred from homology"/>
<dbReference type="GO" id="GO:0030313">
    <property type="term" value="C:cell envelope"/>
    <property type="evidence" value="ECO:0007669"/>
    <property type="project" value="UniProtKB-SubCell"/>
</dbReference>
<evidence type="ECO:0000313" key="6">
    <source>
        <dbReference type="EMBL" id="ANZ59141.1"/>
    </source>
</evidence>
<evidence type="ECO:0000256" key="4">
    <source>
        <dbReference type="ARBA" id="ARBA00022729"/>
    </source>
</evidence>
<keyword evidence="4" id="KW-0732">Signal</keyword>
<organism evidence="6 7">
    <name type="scientific">Fructilactobacillus lindneri</name>
    <dbReference type="NCBI Taxonomy" id="53444"/>
    <lineage>
        <taxon>Bacteria</taxon>
        <taxon>Bacillati</taxon>
        <taxon>Bacillota</taxon>
        <taxon>Bacilli</taxon>
        <taxon>Lactobacillales</taxon>
        <taxon>Lactobacillaceae</taxon>
        <taxon>Fructilactobacillus</taxon>
    </lineage>
</organism>
<evidence type="ECO:0000256" key="2">
    <source>
        <dbReference type="ARBA" id="ARBA00022448"/>
    </source>
</evidence>
<dbReference type="InterPro" id="IPR006128">
    <property type="entry name" value="Lipoprotein_PsaA-like"/>
</dbReference>
<dbReference type="Pfam" id="PF01297">
    <property type="entry name" value="ZnuA"/>
    <property type="match status" value="1"/>
</dbReference>
<dbReference type="Gene3D" id="3.40.50.1980">
    <property type="entry name" value="Nitrogenase molybdenum iron protein domain"/>
    <property type="match status" value="2"/>
</dbReference>
<dbReference type="PROSITE" id="PS51257">
    <property type="entry name" value="PROKAR_LIPOPROTEIN"/>
    <property type="match status" value="1"/>
</dbReference>
<evidence type="ECO:0000313" key="7">
    <source>
        <dbReference type="Proteomes" id="UP000093346"/>
    </source>
</evidence>
<dbReference type="GO" id="GO:0030001">
    <property type="term" value="P:metal ion transport"/>
    <property type="evidence" value="ECO:0007669"/>
    <property type="project" value="InterPro"/>
</dbReference>
<reference evidence="6 7" key="1">
    <citation type="submission" date="2016-03" db="EMBL/GenBank/DDBJ databases">
        <title>Pediococcus and Lactobacillus from brewery environment - whole genome sequencing and assembly.</title>
        <authorList>
            <person name="Behr J."/>
            <person name="Geissler A.J."/>
            <person name="Vogel R.F."/>
        </authorList>
    </citation>
    <scope>NUCLEOTIDE SEQUENCE [LARGE SCALE GENOMIC DNA]</scope>
    <source>
        <strain evidence="6 7">TMW 1.481</strain>
    </source>
</reference>
<dbReference type="InterPro" id="IPR050492">
    <property type="entry name" value="Bact_metal-bind_prot9"/>
</dbReference>
<dbReference type="InterPro" id="IPR006129">
    <property type="entry name" value="AdhesinB"/>
</dbReference>
<dbReference type="PANTHER" id="PTHR42953">
    <property type="entry name" value="HIGH-AFFINITY ZINC UPTAKE SYSTEM PROTEIN ZNUA-RELATED"/>
    <property type="match status" value="1"/>
</dbReference>
<dbReference type="GO" id="GO:0007155">
    <property type="term" value="P:cell adhesion"/>
    <property type="evidence" value="ECO:0007669"/>
    <property type="project" value="InterPro"/>
</dbReference>
<keyword evidence="2 5" id="KW-0813">Transport</keyword>
<dbReference type="GO" id="GO:0046872">
    <property type="term" value="F:metal ion binding"/>
    <property type="evidence" value="ECO:0007669"/>
    <property type="project" value="UniProtKB-KW"/>
</dbReference>
<name>A0AB33BCD0_9LACO</name>
<dbReference type="SUPFAM" id="SSF53807">
    <property type="entry name" value="Helical backbone' metal receptor"/>
    <property type="match status" value="1"/>
</dbReference>
<dbReference type="PRINTS" id="PR00690">
    <property type="entry name" value="ADHESNFAMILY"/>
</dbReference>
<dbReference type="PANTHER" id="PTHR42953:SF1">
    <property type="entry name" value="METAL-BINDING PROTEIN HI_0362-RELATED"/>
    <property type="match status" value="1"/>
</dbReference>
<comment type="similarity">
    <text evidence="5">Belongs to the bacterial solute-binding protein 9 family.</text>
</comment>
<dbReference type="Proteomes" id="UP000093346">
    <property type="component" value="Chromosome"/>
</dbReference>
<sequence>MGMTKISRRIMVILVLCCGFILVGCGKQATNEKKDHKISVVTSTNFYGQIAKSVLGDKGTVKPIIKGSGDPHDFEPSIGDANQVSGADVVVENGIGYDNWMNKLLKNGNDDITVVDVGKIMHKKDGDNEHLWYDPETAEKLVHELENVYSARQPHNKKYFHENGTKYLQKYNKVKKQADTAKKNLKQNNLNKKVDVSEPVFDDALNYMGYQVNSPEFANATEKEVDPSPKSIKKIKDDITKHRIAFFVDNTQADSKMVKQLVDLANQHDVPVVKVTETIPADKNYLEWMDNAYSQVLKIQQQEMNK</sequence>
<evidence type="ECO:0000256" key="5">
    <source>
        <dbReference type="RuleBase" id="RU003512"/>
    </source>
</evidence>
<evidence type="ECO:0000256" key="1">
    <source>
        <dbReference type="ARBA" id="ARBA00004196"/>
    </source>
</evidence>
<evidence type="ECO:0008006" key="8">
    <source>
        <dbReference type="Google" id="ProtNLM"/>
    </source>
</evidence>
<evidence type="ECO:0000256" key="3">
    <source>
        <dbReference type="ARBA" id="ARBA00022723"/>
    </source>
</evidence>
<accession>A0AB33BCD0</accession>
<dbReference type="AlphaFoldDB" id="A0AB33BCD0"/>
<protein>
    <recommendedName>
        <fullName evidence="8">Metal ABC transporter substrate-binding protein</fullName>
    </recommendedName>
</protein>
<dbReference type="InterPro" id="IPR006127">
    <property type="entry name" value="ZnuA-like"/>
</dbReference>
<keyword evidence="3" id="KW-0479">Metal-binding</keyword>
<gene>
    <name evidence="6" type="ORF">AYR59_03385</name>
</gene>
<comment type="subcellular location">
    <subcellularLocation>
        <location evidence="1">Cell envelope</location>
    </subcellularLocation>
</comment>
<dbReference type="EMBL" id="CP014907">
    <property type="protein sequence ID" value="ANZ59141.1"/>
    <property type="molecule type" value="Genomic_DNA"/>
</dbReference>